<evidence type="ECO:0000313" key="1">
    <source>
        <dbReference type="EMBL" id="KAJ8905104.1"/>
    </source>
</evidence>
<keyword evidence="2" id="KW-1185">Reference proteome</keyword>
<accession>A0AAV8URB1</accession>
<protein>
    <submittedName>
        <fullName evidence="1">Uncharacterized protein</fullName>
    </submittedName>
</protein>
<gene>
    <name evidence="1" type="ORF">NDN08_001614</name>
</gene>
<sequence>MVGFIGGAALSRESVSRRRCVCNVIATHEMLDAMVADAAVVDNSEEKLKEGIHRLKWLDSRESENGRRVIIAHTNRSEIRNPLRSICAMKAFAEYDQFLRELAVPQYCELKDSELYYTEAGGLACPIQSRG</sequence>
<comment type="caution">
    <text evidence="1">The sequence shown here is derived from an EMBL/GenBank/DDBJ whole genome shotgun (WGS) entry which is preliminary data.</text>
</comment>
<evidence type="ECO:0000313" key="2">
    <source>
        <dbReference type="Proteomes" id="UP001157974"/>
    </source>
</evidence>
<dbReference type="AlphaFoldDB" id="A0AAV8URB1"/>
<dbReference type="Proteomes" id="UP001157974">
    <property type="component" value="Unassembled WGS sequence"/>
</dbReference>
<proteinExistence type="predicted"/>
<name>A0AAV8URB1_9RHOD</name>
<reference evidence="1 2" key="1">
    <citation type="journal article" date="2023" name="Nat. Commun.">
        <title>Origin of minicircular mitochondrial genomes in red algae.</title>
        <authorList>
            <person name="Lee Y."/>
            <person name="Cho C.H."/>
            <person name="Lee Y.M."/>
            <person name="Park S.I."/>
            <person name="Yang J.H."/>
            <person name="West J.A."/>
            <person name="Bhattacharya D."/>
            <person name="Yoon H.S."/>
        </authorList>
    </citation>
    <scope>NUCLEOTIDE SEQUENCE [LARGE SCALE GENOMIC DNA]</scope>
    <source>
        <strain evidence="1 2">CCMP1338</strain>
        <tissue evidence="1">Whole cell</tissue>
    </source>
</reference>
<organism evidence="1 2">
    <name type="scientific">Rhodosorus marinus</name>
    <dbReference type="NCBI Taxonomy" id="101924"/>
    <lineage>
        <taxon>Eukaryota</taxon>
        <taxon>Rhodophyta</taxon>
        <taxon>Stylonematophyceae</taxon>
        <taxon>Stylonematales</taxon>
        <taxon>Stylonemataceae</taxon>
        <taxon>Rhodosorus</taxon>
    </lineage>
</organism>
<dbReference type="EMBL" id="JAMWBK010000005">
    <property type="protein sequence ID" value="KAJ8905104.1"/>
    <property type="molecule type" value="Genomic_DNA"/>
</dbReference>